<feature type="disulfide bond" description="Redox-active" evidence="2">
    <location>
        <begin position="10"/>
        <end position="13"/>
    </location>
</feature>
<dbReference type="Gene3D" id="3.40.30.10">
    <property type="entry name" value="Glutaredoxin"/>
    <property type="match status" value="1"/>
</dbReference>
<feature type="active site" description="Nucleophile" evidence="1">
    <location>
        <position position="13"/>
    </location>
</feature>
<proteinExistence type="predicted"/>
<keyword evidence="5" id="KW-1185">Reference proteome</keyword>
<dbReference type="PIRSF" id="PIRSF037031">
    <property type="entry name" value="Redox_disulphide_2"/>
    <property type="match status" value="1"/>
</dbReference>
<protein>
    <submittedName>
        <fullName evidence="4">Redox-active disulfide protein 2</fullName>
    </submittedName>
</protein>
<dbReference type="Proteomes" id="UP000070186">
    <property type="component" value="Unassembled WGS sequence"/>
</dbReference>
<evidence type="ECO:0000256" key="1">
    <source>
        <dbReference type="PIRSR" id="PIRSR037031-50"/>
    </source>
</evidence>
<gene>
    <name evidence="4" type="ORF">AT959_08355</name>
</gene>
<dbReference type="InterPro" id="IPR005243">
    <property type="entry name" value="THIRX-like_proc"/>
</dbReference>
<evidence type="ECO:0000313" key="5">
    <source>
        <dbReference type="Proteomes" id="UP000070186"/>
    </source>
</evidence>
<feature type="domain" description="Thioredoxin-like fold" evidence="3">
    <location>
        <begin position="1"/>
        <end position="75"/>
    </location>
</feature>
<accession>A0A133XIG1</accession>
<name>A0A133XIG1_9RHOO</name>
<dbReference type="InterPro" id="IPR036249">
    <property type="entry name" value="Thioredoxin-like_sf"/>
</dbReference>
<keyword evidence="2" id="KW-0676">Redox-active center</keyword>
<dbReference type="PANTHER" id="PTHR36450">
    <property type="entry name" value="THIOREDOXIN"/>
    <property type="match status" value="1"/>
</dbReference>
<evidence type="ECO:0000256" key="2">
    <source>
        <dbReference type="PIRSR" id="PIRSR037031-51"/>
    </source>
</evidence>
<keyword evidence="2" id="KW-1015">Disulfide bond</keyword>
<reference evidence="4 5" key="1">
    <citation type="submission" date="2015-12" db="EMBL/GenBank/DDBJ databases">
        <title>Nitrous oxide reduction kinetics distinguish bacteria harboring typical versus atypical NosZ.</title>
        <authorList>
            <person name="Yoon S."/>
            <person name="Nissen S."/>
            <person name="Park D."/>
            <person name="Sanford R.A."/>
            <person name="Loeffler F.E."/>
        </authorList>
    </citation>
    <scope>NUCLEOTIDE SEQUENCE [LARGE SCALE GENOMIC DNA]</scope>
    <source>
        <strain evidence="4 5">ATCC BAA-841</strain>
    </source>
</reference>
<evidence type="ECO:0000313" key="4">
    <source>
        <dbReference type="EMBL" id="KXB30735.1"/>
    </source>
</evidence>
<dbReference type="EMBL" id="LODL01000019">
    <property type="protein sequence ID" value="KXB30735.1"/>
    <property type="molecule type" value="Genomic_DNA"/>
</dbReference>
<dbReference type="STRING" id="281362.AT959_08355"/>
<dbReference type="RefSeq" id="WP_066882535.1">
    <property type="nucleotide sequence ID" value="NZ_LODL01000019.1"/>
</dbReference>
<evidence type="ECO:0000259" key="3">
    <source>
        <dbReference type="Pfam" id="PF13192"/>
    </source>
</evidence>
<dbReference type="SUPFAM" id="SSF52833">
    <property type="entry name" value="Thioredoxin-like"/>
    <property type="match status" value="1"/>
</dbReference>
<comment type="caution">
    <text evidence="4">The sequence shown here is derived from an EMBL/GenBank/DDBJ whole genome shotgun (WGS) entry which is preliminary data.</text>
</comment>
<dbReference type="InterPro" id="IPR012336">
    <property type="entry name" value="Thioredoxin-like_fold"/>
</dbReference>
<sequence>MLIKILGSGCAKCNRLEQLTREVVAELGLSATFEHVTEMDKIMAYPIMTTPALVIDEVVRVSGRMPGKDEIAGWLRA</sequence>
<dbReference type="NCBIfam" id="TIGR00412">
    <property type="entry name" value="redox_disulf_2"/>
    <property type="match status" value="1"/>
</dbReference>
<organism evidence="4 5">
    <name type="scientific">Dechloromonas denitrificans</name>
    <dbReference type="NCBI Taxonomy" id="281362"/>
    <lineage>
        <taxon>Bacteria</taxon>
        <taxon>Pseudomonadati</taxon>
        <taxon>Pseudomonadota</taxon>
        <taxon>Betaproteobacteria</taxon>
        <taxon>Rhodocyclales</taxon>
        <taxon>Azonexaceae</taxon>
        <taxon>Dechloromonas</taxon>
    </lineage>
</organism>
<feature type="active site" description="Nucleophile" evidence="1">
    <location>
        <position position="10"/>
    </location>
</feature>
<dbReference type="Pfam" id="PF13192">
    <property type="entry name" value="Thioredoxin_3"/>
    <property type="match status" value="1"/>
</dbReference>
<dbReference type="PANTHER" id="PTHR36450:SF1">
    <property type="entry name" value="THIOREDOXIN"/>
    <property type="match status" value="1"/>
</dbReference>
<dbReference type="AlphaFoldDB" id="A0A133XIG1"/>